<evidence type="ECO:0000259" key="2">
    <source>
        <dbReference type="PROSITE" id="PS51186"/>
    </source>
</evidence>
<evidence type="ECO:0000313" key="4">
    <source>
        <dbReference type="Proteomes" id="UP001153328"/>
    </source>
</evidence>
<dbReference type="Pfam" id="PF00583">
    <property type="entry name" value="Acetyltransf_1"/>
    <property type="match status" value="1"/>
</dbReference>
<dbReference type="GO" id="GO:0016747">
    <property type="term" value="F:acyltransferase activity, transferring groups other than amino-acyl groups"/>
    <property type="evidence" value="ECO:0007669"/>
    <property type="project" value="InterPro"/>
</dbReference>
<dbReference type="Proteomes" id="UP001153328">
    <property type="component" value="Unassembled WGS sequence"/>
</dbReference>
<dbReference type="SUPFAM" id="SSF55729">
    <property type="entry name" value="Acyl-CoA N-acyltransferases (Nat)"/>
    <property type="match status" value="1"/>
</dbReference>
<dbReference type="EMBL" id="CAJVAX010000021">
    <property type="protein sequence ID" value="CAG7655907.1"/>
    <property type="molecule type" value="Genomic_DNA"/>
</dbReference>
<dbReference type="PROSITE" id="PS51186">
    <property type="entry name" value="GNAT"/>
    <property type="match status" value="1"/>
</dbReference>
<accession>A0A9W4H7F5</accession>
<name>A0A9W4H7F5_9ACTN</name>
<dbReference type="Gene3D" id="3.40.630.30">
    <property type="match status" value="1"/>
</dbReference>
<dbReference type="InterPro" id="IPR000182">
    <property type="entry name" value="GNAT_dom"/>
</dbReference>
<feature type="region of interest" description="Disordered" evidence="1">
    <location>
        <begin position="1"/>
        <end position="29"/>
    </location>
</feature>
<evidence type="ECO:0000313" key="3">
    <source>
        <dbReference type="EMBL" id="CAG7655907.1"/>
    </source>
</evidence>
<sequence>MTNPDDMNGRKTEAPAAAGEPPPGLDVRPITGAQELDLFTRLPYVLDGELAGDLAGGRRRPEWMWVALRGDRLLARVAWWSRAGAQVPAHLDVFDIADGATDPDLLDVAEHLLRSARAAVLPAGAEPAEYSRFVPPTWQEDPAARQAAEDRMAVLARTGARLLVERLRLEWRPGAPVPAGSGRLAFRPVRDADEITSLMAEVLDGTLDAHSLADLATMTPREAAAEHYEGELARYTSPRQWWQVAALPGGEPVGFVLPARNDYNAIIAYIGVLPAHRGHGYIDDLLAEGTRILAAQDVPRIRASTDVGNIPMARAFARAGYADFERTLTMVWS</sequence>
<dbReference type="CDD" id="cd04301">
    <property type="entry name" value="NAT_SF"/>
    <property type="match status" value="1"/>
</dbReference>
<organism evidence="3 4">
    <name type="scientific">Actinacidiphila bryophytorum</name>
    <dbReference type="NCBI Taxonomy" id="1436133"/>
    <lineage>
        <taxon>Bacteria</taxon>
        <taxon>Bacillati</taxon>
        <taxon>Actinomycetota</taxon>
        <taxon>Actinomycetes</taxon>
        <taxon>Kitasatosporales</taxon>
        <taxon>Streptomycetaceae</taxon>
        <taxon>Actinacidiphila</taxon>
    </lineage>
</organism>
<gene>
    <name evidence="3" type="ORF">SBRY_70283</name>
</gene>
<reference evidence="3" key="1">
    <citation type="submission" date="2021-06" db="EMBL/GenBank/DDBJ databases">
        <authorList>
            <person name="Arsene-Ploetze F."/>
        </authorList>
    </citation>
    <scope>NUCLEOTIDE SEQUENCE</scope>
    <source>
        <strain evidence="3">SBRY1</strain>
    </source>
</reference>
<feature type="domain" description="N-acetyltransferase" evidence="2">
    <location>
        <begin position="184"/>
        <end position="333"/>
    </location>
</feature>
<evidence type="ECO:0000256" key="1">
    <source>
        <dbReference type="SAM" id="MobiDB-lite"/>
    </source>
</evidence>
<keyword evidence="4" id="KW-1185">Reference proteome</keyword>
<comment type="caution">
    <text evidence="3">The sequence shown here is derived from an EMBL/GenBank/DDBJ whole genome shotgun (WGS) entry which is preliminary data.</text>
</comment>
<dbReference type="AlphaFoldDB" id="A0A9W4H7F5"/>
<dbReference type="InterPro" id="IPR016181">
    <property type="entry name" value="Acyl_CoA_acyltransferase"/>
</dbReference>
<proteinExistence type="predicted"/>
<protein>
    <submittedName>
        <fullName evidence="3">Acetyltransferase (GNAT) family protein</fullName>
    </submittedName>
</protein>